<evidence type="ECO:0000313" key="2">
    <source>
        <dbReference type="EMBL" id="KAF7776550.1"/>
    </source>
</evidence>
<organism evidence="2 3">
    <name type="scientific">Agaricus bisporus var. burnettii</name>
    <dbReference type="NCBI Taxonomy" id="192524"/>
    <lineage>
        <taxon>Eukaryota</taxon>
        <taxon>Fungi</taxon>
        <taxon>Dikarya</taxon>
        <taxon>Basidiomycota</taxon>
        <taxon>Agaricomycotina</taxon>
        <taxon>Agaricomycetes</taxon>
        <taxon>Agaricomycetidae</taxon>
        <taxon>Agaricales</taxon>
        <taxon>Agaricineae</taxon>
        <taxon>Agaricaceae</taxon>
        <taxon>Agaricus</taxon>
    </lineage>
</organism>
<dbReference type="EMBL" id="JABXXO010000006">
    <property type="protein sequence ID" value="KAF7776550.1"/>
    <property type="molecule type" value="Genomic_DNA"/>
</dbReference>
<feature type="region of interest" description="Disordered" evidence="1">
    <location>
        <begin position="898"/>
        <end position="939"/>
    </location>
</feature>
<evidence type="ECO:0000313" key="3">
    <source>
        <dbReference type="Proteomes" id="UP000629468"/>
    </source>
</evidence>
<dbReference type="Proteomes" id="UP000629468">
    <property type="component" value="Unassembled WGS sequence"/>
</dbReference>
<comment type="caution">
    <text evidence="2">The sequence shown here is derived from an EMBL/GenBank/DDBJ whole genome shotgun (WGS) entry which is preliminary data.</text>
</comment>
<name>A0A8H7KHT3_AGABI</name>
<accession>A0A8H7KHT3</accession>
<protein>
    <submittedName>
        <fullName evidence="2">Uncharacterized protein</fullName>
    </submittedName>
</protein>
<feature type="region of interest" description="Disordered" evidence="1">
    <location>
        <begin position="1"/>
        <end position="32"/>
    </location>
</feature>
<dbReference type="AlphaFoldDB" id="A0A8H7KHT3"/>
<proteinExistence type="predicted"/>
<feature type="region of interest" description="Disordered" evidence="1">
    <location>
        <begin position="954"/>
        <end position="1066"/>
    </location>
</feature>
<feature type="compositionally biased region" description="Low complexity" evidence="1">
    <location>
        <begin position="907"/>
        <end position="925"/>
    </location>
</feature>
<feature type="compositionally biased region" description="Basic and acidic residues" evidence="1">
    <location>
        <begin position="1"/>
        <end position="23"/>
    </location>
</feature>
<gene>
    <name evidence="2" type="ORF">Agabi119p4_4943</name>
</gene>
<reference evidence="2 3" key="1">
    <citation type="journal article" name="Sci. Rep.">
        <title>Telomere-to-telomere assembled and centromere annotated genomes of the two main subspecies of the button mushroom Agaricus bisporus reveal especially polymorphic chromosome ends.</title>
        <authorList>
            <person name="Sonnenberg A.S.M."/>
            <person name="Sedaghat-Telgerd N."/>
            <person name="Lavrijssen B."/>
            <person name="Ohm R.A."/>
            <person name="Hendrickx P.M."/>
            <person name="Scholtmeijer K."/>
            <person name="Baars J.J.P."/>
            <person name="van Peer A."/>
        </authorList>
    </citation>
    <scope>NUCLEOTIDE SEQUENCE [LARGE SCALE GENOMIC DNA]</scope>
    <source>
        <strain evidence="2 3">H119_p4</strain>
    </source>
</reference>
<evidence type="ECO:0000256" key="1">
    <source>
        <dbReference type="SAM" id="MobiDB-lite"/>
    </source>
</evidence>
<feature type="compositionally biased region" description="Acidic residues" evidence="1">
    <location>
        <begin position="972"/>
        <end position="996"/>
    </location>
</feature>
<sequence>MAPKKTKDPLAAKTSRQKEKQRAAEPLSDIDTASLPLAAQSALESDVEDEVVSFSKGLDSDLQALAQECIISYNTIDVFDLPATPVFGIYNPRPLRPKAVTQLANTFQSDIFTPFLAQCAFPIVMDKKDIIPASVSRQPAFDGTSPLLQVAPTLKTLNFCGGHHRLEALPKARKTLNKIVESSQRALKKPPAGSEAPSPNIKIDLEIASARLSKLNLWSCIIYDKELVDQNKRLGVYLSANKQEIKASADPPETLHGELLILKSITPHQLDKYLRTLHTQSKMATIYNILRYEELRNFLVRLSHAHKIFEMSEPMGPAWIARHYQNIHGGMLMAIVDYGLDFHELLLSPRYIDGIEESKFDAYVEAWKEPNEPSRQHRKYAAKIWEQFTSGVPSFSKSYLTLDFWLSVEAKNKKLFEPLTDLMFYHSDATYSQVFGQYADDTLKEFEMALTKISPASDEEKQIEISAIAKLDWYFYNHRSFHYTPPMPLITPFLITCLGDLLGTIPHALKEFCSWICPIAQHDVMRAKRDIHPQDISTAVIMCLRSNPGSMFMSQCIPAVLRTFAFFPLKHIGAFHQLEHDMSHIDPAIMVRSTKQDATTYEQMGMTLEEIKDKAEDLAQWMGEHALDRDVAWQSGVWPLNVEGYHLWRVEGLKNKPRDFEVNARMALNEQRVVMNYRPGLLSASKAARWIRSQFKLAMKPLCTSWGMTLDGTFKREKGYVFPDLLPYDKEETPPVVSILALKQTRAISAHEQKSLKEFSHVLKKLQRSKYLHASLTDTLLSDEVRRALDALAKAGRTNIKRRALMQKAVKAGATADSIKPTDPTYEVGELTAAELMFYSRVSGWSEHTQTSPPSNETVEASSSKSAWSHFYAAPLFVPVKAKSIEYVSSSDEVEAPSCAQRPAERAQLAPLSPSPAALAVSSQPAPGPSGPKPASSASFAPLFDAMDVDIQDLPPLLDSPFINEECRSNSPDDEPPPDGDSDSNGDNNTENEDGSDNNFVPVAPSIQMRMQVPAGRPSRHQRDDAPIIKPPLTVRKRSQPEEIRSPGSTAPIAKRRFSKHKPDGA</sequence>